<reference evidence="4 5" key="1">
    <citation type="journal article" date="2019" name="Sci. Rep.">
        <title>A high-quality genome of Eragrostis curvula grass provides insights into Poaceae evolution and supports new strategies to enhance forage quality.</title>
        <authorList>
            <person name="Carballo J."/>
            <person name="Santos B.A.C.M."/>
            <person name="Zappacosta D."/>
            <person name="Garbus I."/>
            <person name="Selva J.P."/>
            <person name="Gallo C.A."/>
            <person name="Diaz A."/>
            <person name="Albertini E."/>
            <person name="Caccamo M."/>
            <person name="Echenique V."/>
        </authorList>
    </citation>
    <scope>NUCLEOTIDE SEQUENCE [LARGE SCALE GENOMIC DNA]</scope>
    <source>
        <strain evidence="5">cv. Victoria</strain>
        <tissue evidence="4">Leaf</tissue>
    </source>
</reference>
<dbReference type="InterPro" id="IPR044303">
    <property type="entry name" value="ZAT1/4/9"/>
</dbReference>
<dbReference type="AlphaFoldDB" id="A0A5J9SN71"/>
<dbReference type="PANTHER" id="PTHR46326:SF5">
    <property type="entry name" value="OS04G0552700 PROTEIN"/>
    <property type="match status" value="1"/>
</dbReference>
<name>A0A5J9SN71_9POAL</name>
<protein>
    <recommendedName>
        <fullName evidence="3">C2H2-type domain-containing protein</fullName>
    </recommendedName>
</protein>
<feature type="compositionally biased region" description="Basic and acidic residues" evidence="2">
    <location>
        <begin position="78"/>
        <end position="90"/>
    </location>
</feature>
<evidence type="ECO:0000313" key="4">
    <source>
        <dbReference type="EMBL" id="TVU00458.1"/>
    </source>
</evidence>
<dbReference type="InterPro" id="IPR013087">
    <property type="entry name" value="Znf_C2H2_type"/>
</dbReference>
<evidence type="ECO:0000256" key="2">
    <source>
        <dbReference type="SAM" id="MobiDB-lite"/>
    </source>
</evidence>
<dbReference type="EMBL" id="RWGY01000584">
    <property type="protein sequence ID" value="TVU00458.1"/>
    <property type="molecule type" value="Genomic_DNA"/>
</dbReference>
<feature type="compositionally biased region" description="Low complexity" evidence="2">
    <location>
        <begin position="32"/>
        <end position="47"/>
    </location>
</feature>
<comment type="caution">
    <text evidence="4">The sequence shown here is derived from an EMBL/GenBank/DDBJ whole genome shotgun (WGS) entry which is preliminary data.</text>
</comment>
<keyword evidence="1" id="KW-0862">Zinc</keyword>
<dbReference type="OrthoDB" id="9411774at2759"/>
<feature type="non-terminal residue" evidence="4">
    <location>
        <position position="1"/>
    </location>
</feature>
<feature type="domain" description="C2H2-type" evidence="3">
    <location>
        <begin position="4"/>
        <end position="27"/>
    </location>
</feature>
<feature type="domain" description="C2H2-type" evidence="3">
    <location>
        <begin position="234"/>
        <end position="256"/>
    </location>
</feature>
<dbReference type="GO" id="GO:0006355">
    <property type="term" value="P:regulation of DNA-templated transcription"/>
    <property type="evidence" value="ECO:0007669"/>
    <property type="project" value="InterPro"/>
</dbReference>
<dbReference type="Proteomes" id="UP000324897">
    <property type="component" value="Unassembled WGS sequence"/>
</dbReference>
<dbReference type="Gramene" id="TVU00458">
    <property type="protein sequence ID" value="TVU00458"/>
    <property type="gene ID" value="EJB05_54100"/>
</dbReference>
<organism evidence="4 5">
    <name type="scientific">Eragrostis curvula</name>
    <name type="common">weeping love grass</name>
    <dbReference type="NCBI Taxonomy" id="38414"/>
    <lineage>
        <taxon>Eukaryota</taxon>
        <taxon>Viridiplantae</taxon>
        <taxon>Streptophyta</taxon>
        <taxon>Embryophyta</taxon>
        <taxon>Tracheophyta</taxon>
        <taxon>Spermatophyta</taxon>
        <taxon>Magnoliopsida</taxon>
        <taxon>Liliopsida</taxon>
        <taxon>Poales</taxon>
        <taxon>Poaceae</taxon>
        <taxon>PACMAD clade</taxon>
        <taxon>Chloridoideae</taxon>
        <taxon>Eragrostideae</taxon>
        <taxon>Eragrostidinae</taxon>
        <taxon>Eragrostis</taxon>
    </lineage>
</organism>
<proteinExistence type="predicted"/>
<feature type="region of interest" description="Disordered" evidence="2">
    <location>
        <begin position="32"/>
        <end position="120"/>
    </location>
</feature>
<dbReference type="GO" id="GO:0008270">
    <property type="term" value="F:zinc ion binding"/>
    <property type="evidence" value="ECO:0007669"/>
    <property type="project" value="UniProtKB-KW"/>
</dbReference>
<dbReference type="SUPFAM" id="SSF57667">
    <property type="entry name" value="beta-beta-alpha zinc fingers"/>
    <property type="match status" value="1"/>
</dbReference>
<dbReference type="PROSITE" id="PS50157">
    <property type="entry name" value="ZINC_FINGER_C2H2_2"/>
    <property type="match status" value="2"/>
</dbReference>
<sequence length="313" mass="32692">MAKTTCKLCSRRFASPRALAGHMRAHSIAAAKSQQISTASSASTSVVAGGGDDYDADAKKKPGGQGYVLREKPKRRVRLAESDFSDRESETTGFFFPSSPGAKLGSGGDAEPVSSVSDGATPEEDVALSLMMLSRDSWPSPPPPPPLVLPFYRVDSDDDGECDAARPIAQKRTRYECPACKKVFRSYQALGGHRASNVRGGKGGCCGAPPPLGSTPPPSPLLQQPLPAWETKAHECPHCFRVFSSGQALGGHKRSHLCSAAAAAAVATMDAPGAPPPVAMKSLGFIDLNLPATFDDVELSAVSDPFLASKPGS</sequence>
<dbReference type="PROSITE" id="PS00028">
    <property type="entry name" value="ZINC_FINGER_C2H2_1"/>
    <property type="match status" value="2"/>
</dbReference>
<keyword evidence="1" id="KW-0863">Zinc-finger</keyword>
<dbReference type="Gene3D" id="3.30.160.60">
    <property type="entry name" value="Classic Zinc Finger"/>
    <property type="match status" value="1"/>
</dbReference>
<dbReference type="SMART" id="SM00355">
    <property type="entry name" value="ZnF_C2H2"/>
    <property type="match status" value="3"/>
</dbReference>
<accession>A0A5J9SN71</accession>
<evidence type="ECO:0000256" key="1">
    <source>
        <dbReference type="PROSITE-ProRule" id="PRU00042"/>
    </source>
</evidence>
<gene>
    <name evidence="4" type="ORF">EJB05_54100</name>
</gene>
<evidence type="ECO:0000259" key="3">
    <source>
        <dbReference type="PROSITE" id="PS50157"/>
    </source>
</evidence>
<dbReference type="InterPro" id="IPR036236">
    <property type="entry name" value="Znf_C2H2_sf"/>
</dbReference>
<keyword evidence="5" id="KW-1185">Reference proteome</keyword>
<dbReference type="Pfam" id="PF13912">
    <property type="entry name" value="zf-C2H2_6"/>
    <property type="match status" value="3"/>
</dbReference>
<keyword evidence="1" id="KW-0479">Metal-binding</keyword>
<evidence type="ECO:0000313" key="5">
    <source>
        <dbReference type="Proteomes" id="UP000324897"/>
    </source>
</evidence>
<dbReference type="PANTHER" id="PTHR46326">
    <property type="entry name" value="ZINC FINGER PROTEIN ZAT1-RELATED"/>
    <property type="match status" value="1"/>
</dbReference>